<evidence type="ECO:0008006" key="4">
    <source>
        <dbReference type="Google" id="ProtNLM"/>
    </source>
</evidence>
<protein>
    <recommendedName>
        <fullName evidence="4">Prepilin-type N-terminal cleavage/methylation domain-containing protein</fullName>
    </recommendedName>
</protein>
<dbReference type="OrthoDB" id="2990177at2"/>
<dbReference type="Proteomes" id="UP000198661">
    <property type="component" value="Unassembled WGS sequence"/>
</dbReference>
<name>A0A1I2KNY2_9BACL</name>
<keyword evidence="1" id="KW-0472">Membrane</keyword>
<dbReference type="RefSeq" id="WP_092035504.1">
    <property type="nucleotide sequence ID" value="NZ_FOOK01000002.1"/>
</dbReference>
<proteinExistence type="predicted"/>
<reference evidence="2 3" key="1">
    <citation type="submission" date="2016-10" db="EMBL/GenBank/DDBJ databases">
        <authorList>
            <person name="de Groot N.N."/>
        </authorList>
    </citation>
    <scope>NUCLEOTIDE SEQUENCE [LARGE SCALE GENOMIC DNA]</scope>
    <source>
        <strain evidence="2 3">DSM 44945</strain>
    </source>
</reference>
<keyword evidence="1" id="KW-1133">Transmembrane helix</keyword>
<accession>A0A1I2KNY2</accession>
<evidence type="ECO:0000313" key="3">
    <source>
        <dbReference type="Proteomes" id="UP000198661"/>
    </source>
</evidence>
<sequence>MTGERGFTYVELAVALSLVVLLIPVVFSLGHAVEAGMKEGMGRIQLQEEASAFVSDVRDELRRGSRFRLSPEGELLFDLPTGETIRYKQDRRRVIRSVRKPGETRFSGTTVLLQEVYYAGFYPDKDGVWLDLGLQNWYADLSVKTYVRGRVNNR</sequence>
<organism evidence="2 3">
    <name type="scientific">Planifilum fulgidum</name>
    <dbReference type="NCBI Taxonomy" id="201973"/>
    <lineage>
        <taxon>Bacteria</taxon>
        <taxon>Bacillati</taxon>
        <taxon>Bacillota</taxon>
        <taxon>Bacilli</taxon>
        <taxon>Bacillales</taxon>
        <taxon>Thermoactinomycetaceae</taxon>
        <taxon>Planifilum</taxon>
    </lineage>
</organism>
<evidence type="ECO:0000256" key="1">
    <source>
        <dbReference type="SAM" id="Phobius"/>
    </source>
</evidence>
<dbReference type="AlphaFoldDB" id="A0A1I2KNY2"/>
<keyword evidence="1" id="KW-0812">Transmembrane</keyword>
<dbReference type="STRING" id="201973.SAMN04488025_10259"/>
<gene>
    <name evidence="2" type="ORF">SAMN04488025_10259</name>
</gene>
<evidence type="ECO:0000313" key="2">
    <source>
        <dbReference type="EMBL" id="SFF66636.1"/>
    </source>
</evidence>
<feature type="transmembrane region" description="Helical" evidence="1">
    <location>
        <begin position="12"/>
        <end position="33"/>
    </location>
</feature>
<keyword evidence="3" id="KW-1185">Reference proteome</keyword>
<dbReference type="EMBL" id="FOOK01000002">
    <property type="protein sequence ID" value="SFF66636.1"/>
    <property type="molecule type" value="Genomic_DNA"/>
</dbReference>